<dbReference type="Proteomes" id="UP000031967">
    <property type="component" value="Unassembled WGS sequence"/>
</dbReference>
<protein>
    <submittedName>
        <fullName evidence="1">Uncharacterized protein</fullName>
    </submittedName>
</protein>
<dbReference type="EMBL" id="JXAK01000002">
    <property type="protein sequence ID" value="KIL42302.1"/>
    <property type="molecule type" value="Genomic_DNA"/>
</dbReference>
<comment type="caution">
    <text evidence="1">The sequence shown here is derived from an EMBL/GenBank/DDBJ whole genome shotgun (WGS) entry which is preliminary data.</text>
</comment>
<gene>
    <name evidence="1" type="ORF">SD70_01945</name>
</gene>
<organism evidence="1 2">
    <name type="scientific">Gordoniibacillus kamchatkensis</name>
    <dbReference type="NCBI Taxonomy" id="1590651"/>
    <lineage>
        <taxon>Bacteria</taxon>
        <taxon>Bacillati</taxon>
        <taxon>Bacillota</taxon>
        <taxon>Bacilli</taxon>
        <taxon>Bacillales</taxon>
        <taxon>Paenibacillaceae</taxon>
        <taxon>Gordoniibacillus</taxon>
    </lineage>
</organism>
<reference evidence="1 2" key="1">
    <citation type="submission" date="2014-12" db="EMBL/GenBank/DDBJ databases">
        <title>Draft genome sequence of Paenibacillus kamchatkensis strain B-2647.</title>
        <authorList>
            <person name="Karlyshev A.V."/>
            <person name="Kudryashova E.B."/>
        </authorList>
    </citation>
    <scope>NUCLEOTIDE SEQUENCE [LARGE SCALE GENOMIC DNA]</scope>
    <source>
        <strain evidence="1 2">VKM B-2647</strain>
    </source>
</reference>
<proteinExistence type="predicted"/>
<evidence type="ECO:0000313" key="2">
    <source>
        <dbReference type="Proteomes" id="UP000031967"/>
    </source>
</evidence>
<keyword evidence="2" id="KW-1185">Reference proteome</keyword>
<evidence type="ECO:0000313" key="1">
    <source>
        <dbReference type="EMBL" id="KIL42302.1"/>
    </source>
</evidence>
<accession>A0ABR5AMP4</accession>
<name>A0ABR5AMP4_9BACL</name>
<sequence length="79" mass="8138">MPDEVVVVVLPPDEVEPPVEVEPPDEVVPPVTVMIRLPLATPSTVQVMTAVPGESALAKPVAASTDTIAGLSEDQTAVV</sequence>